<name>A0A5C7GPP1_9ROSI</name>
<dbReference type="Proteomes" id="UP000323000">
    <property type="component" value="Unassembled WGS sequence"/>
</dbReference>
<proteinExistence type="predicted"/>
<comment type="caution">
    <text evidence="1">The sequence shown here is derived from an EMBL/GenBank/DDBJ whole genome shotgun (WGS) entry which is preliminary data.</text>
</comment>
<keyword evidence="2" id="KW-1185">Reference proteome</keyword>
<evidence type="ECO:0000313" key="2">
    <source>
        <dbReference type="Proteomes" id="UP000323000"/>
    </source>
</evidence>
<evidence type="ECO:0000313" key="1">
    <source>
        <dbReference type="EMBL" id="TXG46530.1"/>
    </source>
</evidence>
<sequence>MSRRMVARIAARIIFGTPEQNRKEITHTNYTSSVVSLHNFNNCAVQNLKRPIRLLGCISCGWSKPFLSSKNSRLGTFIDHTRTSQYCIVNAYLSNRDE</sequence>
<dbReference type="EMBL" id="VAHF01000085">
    <property type="protein sequence ID" value="TXG46530.1"/>
    <property type="molecule type" value="Genomic_DNA"/>
</dbReference>
<dbReference type="AlphaFoldDB" id="A0A5C7GPP1"/>
<gene>
    <name evidence="1" type="ORF">EZV62_027969</name>
</gene>
<protein>
    <submittedName>
        <fullName evidence="1">Uncharacterized protein</fullName>
    </submittedName>
</protein>
<organism evidence="1 2">
    <name type="scientific">Acer yangbiense</name>
    <dbReference type="NCBI Taxonomy" id="1000413"/>
    <lineage>
        <taxon>Eukaryota</taxon>
        <taxon>Viridiplantae</taxon>
        <taxon>Streptophyta</taxon>
        <taxon>Embryophyta</taxon>
        <taxon>Tracheophyta</taxon>
        <taxon>Spermatophyta</taxon>
        <taxon>Magnoliopsida</taxon>
        <taxon>eudicotyledons</taxon>
        <taxon>Gunneridae</taxon>
        <taxon>Pentapetalae</taxon>
        <taxon>rosids</taxon>
        <taxon>malvids</taxon>
        <taxon>Sapindales</taxon>
        <taxon>Sapindaceae</taxon>
        <taxon>Hippocastanoideae</taxon>
        <taxon>Acereae</taxon>
        <taxon>Acer</taxon>
    </lineage>
</organism>
<accession>A0A5C7GPP1</accession>
<reference evidence="2" key="1">
    <citation type="journal article" date="2019" name="Gigascience">
        <title>De novo genome assembly of the endangered Acer yangbiense, a plant species with extremely small populations endemic to Yunnan Province, China.</title>
        <authorList>
            <person name="Yang J."/>
            <person name="Wariss H.M."/>
            <person name="Tao L."/>
            <person name="Zhang R."/>
            <person name="Yun Q."/>
            <person name="Hollingsworth P."/>
            <person name="Dao Z."/>
            <person name="Luo G."/>
            <person name="Guo H."/>
            <person name="Ma Y."/>
            <person name="Sun W."/>
        </authorList>
    </citation>
    <scope>NUCLEOTIDE SEQUENCE [LARGE SCALE GENOMIC DNA]</scope>
    <source>
        <strain evidence="2">cv. Malutang</strain>
    </source>
</reference>